<keyword evidence="1" id="KW-0479">Metal-binding</keyword>
<dbReference type="SUPFAM" id="SSF57850">
    <property type="entry name" value="RING/U-box"/>
    <property type="match status" value="1"/>
</dbReference>
<keyword evidence="4" id="KW-1185">Reference proteome</keyword>
<organism evidence="3 4">
    <name type="scientific">Triparma laevis f. longispina</name>
    <dbReference type="NCBI Taxonomy" id="1714387"/>
    <lineage>
        <taxon>Eukaryota</taxon>
        <taxon>Sar</taxon>
        <taxon>Stramenopiles</taxon>
        <taxon>Ochrophyta</taxon>
        <taxon>Bolidophyceae</taxon>
        <taxon>Parmales</taxon>
        <taxon>Triparmaceae</taxon>
        <taxon>Triparma</taxon>
    </lineage>
</organism>
<dbReference type="PROSITE" id="PS50089">
    <property type="entry name" value="ZF_RING_2"/>
    <property type="match status" value="1"/>
</dbReference>
<accession>A0A9W7F578</accession>
<evidence type="ECO:0000313" key="3">
    <source>
        <dbReference type="EMBL" id="GMI02801.1"/>
    </source>
</evidence>
<evidence type="ECO:0000313" key="4">
    <source>
        <dbReference type="Proteomes" id="UP001165122"/>
    </source>
</evidence>
<dbReference type="SUPFAM" id="SSF48452">
    <property type="entry name" value="TPR-like"/>
    <property type="match status" value="1"/>
</dbReference>
<dbReference type="InterPro" id="IPR013083">
    <property type="entry name" value="Znf_RING/FYVE/PHD"/>
</dbReference>
<dbReference type="GO" id="GO:0008270">
    <property type="term" value="F:zinc ion binding"/>
    <property type="evidence" value="ECO:0007669"/>
    <property type="project" value="UniProtKB-KW"/>
</dbReference>
<protein>
    <recommendedName>
        <fullName evidence="2">RING-type domain-containing protein</fullName>
    </recommendedName>
</protein>
<dbReference type="InterPro" id="IPR011990">
    <property type="entry name" value="TPR-like_helical_dom_sf"/>
</dbReference>
<dbReference type="Proteomes" id="UP001165122">
    <property type="component" value="Unassembled WGS sequence"/>
</dbReference>
<dbReference type="Pfam" id="PF13920">
    <property type="entry name" value="zf-C3HC4_3"/>
    <property type="match status" value="1"/>
</dbReference>
<feature type="domain" description="RING-type" evidence="2">
    <location>
        <begin position="3"/>
        <end position="28"/>
    </location>
</feature>
<comment type="caution">
    <text evidence="3">The sequence shown here is derived from an EMBL/GenBank/DDBJ whole genome shotgun (WGS) entry which is preliminary data.</text>
</comment>
<sequence>MRPCGHFMICRNCTQELMSRSQPCPICRKPISIFEVGVYSNSTGEPGLWPMSHKHFGQLASGEGFNEYFRKQFNSNEEPYLEWKEVFDVLEIVRGMRCHHNVRVHLKTQVLSIMRSEDLLAMLEEKKVRGEKKKQKMKNDPRKLEILDACFALGMACGMVGGVNDARRYILRAKEGYETLLGRDHVTTIQAQIQVIRISCTSDEELLEKTKMMHKRCEKVLGEEHFTTLSLLKSLANEYSISGELEESWRLYERHLAYSEKVEDQASIVETCSYLGSVHRRLGKWDKFIEYYERCLV</sequence>
<dbReference type="Gene3D" id="1.25.40.10">
    <property type="entry name" value="Tetratricopeptide repeat domain"/>
    <property type="match status" value="1"/>
</dbReference>
<evidence type="ECO:0000256" key="1">
    <source>
        <dbReference type="PROSITE-ProRule" id="PRU00175"/>
    </source>
</evidence>
<dbReference type="AlphaFoldDB" id="A0A9W7F578"/>
<proteinExistence type="predicted"/>
<dbReference type="OrthoDB" id="66726at2759"/>
<reference evidence="4" key="1">
    <citation type="journal article" date="2023" name="Commun. Biol.">
        <title>Genome analysis of Parmales, the sister group of diatoms, reveals the evolutionary specialization of diatoms from phago-mixotrophs to photoautotrophs.</title>
        <authorList>
            <person name="Ban H."/>
            <person name="Sato S."/>
            <person name="Yoshikawa S."/>
            <person name="Yamada K."/>
            <person name="Nakamura Y."/>
            <person name="Ichinomiya M."/>
            <person name="Sato N."/>
            <person name="Blanc-Mathieu R."/>
            <person name="Endo H."/>
            <person name="Kuwata A."/>
            <person name="Ogata H."/>
        </authorList>
    </citation>
    <scope>NUCLEOTIDE SEQUENCE [LARGE SCALE GENOMIC DNA]</scope>
    <source>
        <strain evidence="4">NIES 3700</strain>
    </source>
</reference>
<dbReference type="InterPro" id="IPR001841">
    <property type="entry name" value="Znf_RING"/>
</dbReference>
<dbReference type="Gene3D" id="3.30.40.10">
    <property type="entry name" value="Zinc/RING finger domain, C3HC4 (zinc finger)"/>
    <property type="match status" value="1"/>
</dbReference>
<dbReference type="EMBL" id="BRXW01000049">
    <property type="protein sequence ID" value="GMI02801.1"/>
    <property type="molecule type" value="Genomic_DNA"/>
</dbReference>
<gene>
    <name evidence="3" type="ORF">TrLO_g14422</name>
</gene>
<keyword evidence="1" id="KW-0862">Zinc</keyword>
<name>A0A9W7F578_9STRA</name>
<keyword evidence="1" id="KW-0863">Zinc-finger</keyword>
<evidence type="ECO:0000259" key="2">
    <source>
        <dbReference type="PROSITE" id="PS50089"/>
    </source>
</evidence>
<dbReference type="GO" id="GO:0005737">
    <property type="term" value="C:cytoplasm"/>
    <property type="evidence" value="ECO:0007669"/>
    <property type="project" value="UniProtKB-ARBA"/>
</dbReference>